<dbReference type="InterPro" id="IPR010559">
    <property type="entry name" value="Sig_transdc_His_kin_internal"/>
</dbReference>
<dbReference type="Pfam" id="PF06580">
    <property type="entry name" value="His_kinase"/>
    <property type="match status" value="1"/>
</dbReference>
<dbReference type="Pfam" id="PF00672">
    <property type="entry name" value="HAMP"/>
    <property type="match status" value="1"/>
</dbReference>
<dbReference type="InterPro" id="IPR050640">
    <property type="entry name" value="Bact_2-comp_sensor_kinase"/>
</dbReference>
<comment type="subcellular location">
    <subcellularLocation>
        <location evidence="1">Cell membrane</location>
        <topology evidence="1">Multi-pass membrane protein</topology>
    </subcellularLocation>
</comment>
<keyword evidence="9" id="KW-1185">Reference proteome</keyword>
<proteinExistence type="predicted"/>
<evidence type="ECO:0000256" key="1">
    <source>
        <dbReference type="ARBA" id="ARBA00004651"/>
    </source>
</evidence>
<dbReference type="Proteomes" id="UP001230005">
    <property type="component" value="Unassembled WGS sequence"/>
</dbReference>
<comment type="caution">
    <text evidence="8">The sequence shown here is derived from an EMBL/GenBank/DDBJ whole genome shotgun (WGS) entry which is preliminary data.</text>
</comment>
<dbReference type="CDD" id="cd06225">
    <property type="entry name" value="HAMP"/>
    <property type="match status" value="1"/>
</dbReference>
<evidence type="ECO:0000256" key="6">
    <source>
        <dbReference type="SAM" id="Phobius"/>
    </source>
</evidence>
<dbReference type="InterPro" id="IPR036890">
    <property type="entry name" value="HATPase_C_sf"/>
</dbReference>
<dbReference type="EMBL" id="JAUSUG010000002">
    <property type="protein sequence ID" value="MDQ0253186.1"/>
    <property type="molecule type" value="Genomic_DNA"/>
</dbReference>
<keyword evidence="5 6" id="KW-0472">Membrane</keyword>
<keyword evidence="6" id="KW-1133">Transmembrane helix</keyword>
<keyword evidence="6" id="KW-0812">Transmembrane</keyword>
<keyword evidence="2" id="KW-1003">Cell membrane</keyword>
<feature type="transmembrane region" description="Helical" evidence="6">
    <location>
        <begin position="298"/>
        <end position="320"/>
    </location>
</feature>
<dbReference type="PANTHER" id="PTHR34220">
    <property type="entry name" value="SENSOR HISTIDINE KINASE YPDA"/>
    <property type="match status" value="1"/>
</dbReference>
<keyword evidence="8" id="KW-0418">Kinase</keyword>
<dbReference type="SUPFAM" id="SSF158472">
    <property type="entry name" value="HAMP domain-like"/>
    <property type="match status" value="1"/>
</dbReference>
<gene>
    <name evidence="8" type="ORF">J2S74_000558</name>
</gene>
<evidence type="ECO:0000256" key="2">
    <source>
        <dbReference type="ARBA" id="ARBA00022475"/>
    </source>
</evidence>
<evidence type="ECO:0000256" key="5">
    <source>
        <dbReference type="ARBA" id="ARBA00023136"/>
    </source>
</evidence>
<evidence type="ECO:0000256" key="3">
    <source>
        <dbReference type="ARBA" id="ARBA00022553"/>
    </source>
</evidence>
<reference evidence="8 9" key="1">
    <citation type="submission" date="2023-07" db="EMBL/GenBank/DDBJ databases">
        <title>Genomic Encyclopedia of Type Strains, Phase IV (KMG-IV): sequencing the most valuable type-strain genomes for metagenomic binning, comparative biology and taxonomic classification.</title>
        <authorList>
            <person name="Goeker M."/>
        </authorList>
    </citation>
    <scope>NUCLEOTIDE SEQUENCE [LARGE SCALE GENOMIC DNA]</scope>
    <source>
        <strain evidence="8 9">DSM 9768</strain>
    </source>
</reference>
<feature type="domain" description="HAMP" evidence="7">
    <location>
        <begin position="322"/>
        <end position="374"/>
    </location>
</feature>
<dbReference type="RefSeq" id="WP_307321503.1">
    <property type="nucleotide sequence ID" value="NZ_JAUSUG010000002.1"/>
</dbReference>
<dbReference type="PANTHER" id="PTHR34220:SF7">
    <property type="entry name" value="SENSOR HISTIDINE KINASE YPDA"/>
    <property type="match status" value="1"/>
</dbReference>
<dbReference type="InterPro" id="IPR003660">
    <property type="entry name" value="HAMP_dom"/>
</dbReference>
<dbReference type="Gene3D" id="6.10.340.10">
    <property type="match status" value="1"/>
</dbReference>
<dbReference type="SUPFAM" id="SSF55874">
    <property type="entry name" value="ATPase domain of HSP90 chaperone/DNA topoisomerase II/histidine kinase"/>
    <property type="match status" value="1"/>
</dbReference>
<evidence type="ECO:0000313" key="8">
    <source>
        <dbReference type="EMBL" id="MDQ0253186.1"/>
    </source>
</evidence>
<evidence type="ECO:0000259" key="7">
    <source>
        <dbReference type="PROSITE" id="PS50885"/>
    </source>
</evidence>
<dbReference type="Gene3D" id="3.30.565.10">
    <property type="entry name" value="Histidine kinase-like ATPase, C-terminal domain"/>
    <property type="match status" value="1"/>
</dbReference>
<feature type="transmembrane region" description="Helical" evidence="6">
    <location>
        <begin position="7"/>
        <end position="29"/>
    </location>
</feature>
<name>A0ABT9ZPL4_9BACI</name>
<dbReference type="SMART" id="SM00304">
    <property type="entry name" value="HAMP"/>
    <property type="match status" value="1"/>
</dbReference>
<dbReference type="PROSITE" id="PS50885">
    <property type="entry name" value="HAMP"/>
    <property type="match status" value="1"/>
</dbReference>
<keyword evidence="3" id="KW-0597">Phosphoprotein</keyword>
<organism evidence="8 9">
    <name type="scientific">Evansella vedderi</name>
    <dbReference type="NCBI Taxonomy" id="38282"/>
    <lineage>
        <taxon>Bacteria</taxon>
        <taxon>Bacillati</taxon>
        <taxon>Bacillota</taxon>
        <taxon>Bacilli</taxon>
        <taxon>Bacillales</taxon>
        <taxon>Bacillaceae</taxon>
        <taxon>Evansella</taxon>
    </lineage>
</organism>
<accession>A0ABT9ZPL4</accession>
<keyword evidence="4" id="KW-0808">Transferase</keyword>
<evidence type="ECO:0000256" key="4">
    <source>
        <dbReference type="ARBA" id="ARBA00022679"/>
    </source>
</evidence>
<dbReference type="GO" id="GO:0016301">
    <property type="term" value="F:kinase activity"/>
    <property type="evidence" value="ECO:0007669"/>
    <property type="project" value="UniProtKB-KW"/>
</dbReference>
<protein>
    <submittedName>
        <fullName evidence="8">Sensor histidine kinase YesM</fullName>
    </submittedName>
</protein>
<evidence type="ECO:0000313" key="9">
    <source>
        <dbReference type="Proteomes" id="UP001230005"/>
    </source>
</evidence>
<sequence length="588" mass="68485">MFKKLKTIIVISYVVVTVLFFTSFSFITYKVFFDYTTREISEARLTGVNESMSRISSFITSVKDSGIYFVTNRNAIRILSNNDLTTYESIVEQRTLTELMNNIASFKKGIHSIELFTDRYDDSPAVAGAQIFSTKLLYEEPWFHLMEHNQNGWIPKHESPTSSHNFVSYFHQLRNQRGDMVGYIKVNVLADRFFESMYDVNFAGSMDEPLILIDSNYRIIGQTNTKEAHGILDKVIIYEEDEKYGRLHESYSQYFNYYDMLEEGNKNYMLVISKPNEDYWRLVHLVPIDSLYSETKKLGMYIFLLGIVFLILLIPIAYLVGKSLLNPINKLIYGMQQVENGNFEVRVEPHYIEEYKTMATNFNNMTYQLDKSLKDLKRENRAKREAEIRTLQNQIVPHFLYNTLDMIHWRALDYQAEDISSMVIQLSKMYRIGLSGGQSFIPLRDELEHVKCYVQLQEARLKTEIKYEVRVPATIKDVFVPKIILQPFVENSLKHGYPRDCREAIYICISARREENNLLIEVVDHGVGLPANWNDERKLGIGIKNIQERIMLYCGTEYGVILKGDEGKGTIVEMKLPIIENRDGLKNI</sequence>